<dbReference type="Proteomes" id="UP000828048">
    <property type="component" value="Chromosome 1"/>
</dbReference>
<organism evidence="1 2">
    <name type="scientific">Vaccinium darrowii</name>
    <dbReference type="NCBI Taxonomy" id="229202"/>
    <lineage>
        <taxon>Eukaryota</taxon>
        <taxon>Viridiplantae</taxon>
        <taxon>Streptophyta</taxon>
        <taxon>Embryophyta</taxon>
        <taxon>Tracheophyta</taxon>
        <taxon>Spermatophyta</taxon>
        <taxon>Magnoliopsida</taxon>
        <taxon>eudicotyledons</taxon>
        <taxon>Gunneridae</taxon>
        <taxon>Pentapetalae</taxon>
        <taxon>asterids</taxon>
        <taxon>Ericales</taxon>
        <taxon>Ericaceae</taxon>
        <taxon>Vaccinioideae</taxon>
        <taxon>Vaccinieae</taxon>
        <taxon>Vaccinium</taxon>
    </lineage>
</organism>
<comment type="caution">
    <text evidence="1">The sequence shown here is derived from an EMBL/GenBank/DDBJ whole genome shotgun (WGS) entry which is preliminary data.</text>
</comment>
<gene>
    <name evidence="1" type="ORF">Vadar_015332</name>
</gene>
<reference evidence="1 2" key="1">
    <citation type="journal article" date="2021" name="Hortic Res">
        <title>High-quality reference genome and annotation aids understanding of berry development for evergreen blueberry (Vaccinium darrowii).</title>
        <authorList>
            <person name="Yu J."/>
            <person name="Hulse-Kemp A.M."/>
            <person name="Babiker E."/>
            <person name="Staton M."/>
        </authorList>
    </citation>
    <scope>NUCLEOTIDE SEQUENCE [LARGE SCALE GENOMIC DNA]</scope>
    <source>
        <strain evidence="2">cv. NJ 8807/NJ 8810</strain>
        <tissue evidence="1">Young leaf</tissue>
    </source>
</reference>
<sequence length="225" mass="25143">MPAIGQSWVHVVRDVEGMKDYNWAKLTLDCLVEGIHNCKTKGHLKANGFLFLLALFYLDRVTPVGSHDVHHPSTPCLVYWGDAKIKQTLKLFEASGERDKKSKAQTLAEVPRDISMEFEKHATSNAETVASSPAAIEKVDVIVLSSDTQEESKLSQKKSAQLPKNTARRGRPYKNNLCEVVSCINDSGRRTRLSKDRVLGPNIHSPYILCVISRKILARSLCFLL</sequence>
<proteinExistence type="predicted"/>
<name>A0ACB7XQV7_9ERIC</name>
<evidence type="ECO:0000313" key="2">
    <source>
        <dbReference type="Proteomes" id="UP000828048"/>
    </source>
</evidence>
<evidence type="ECO:0000313" key="1">
    <source>
        <dbReference type="EMBL" id="KAH7843336.1"/>
    </source>
</evidence>
<protein>
    <submittedName>
        <fullName evidence="1">Uncharacterized protein</fullName>
    </submittedName>
</protein>
<accession>A0ACB7XQV7</accession>
<dbReference type="EMBL" id="CM037151">
    <property type="protein sequence ID" value="KAH7843336.1"/>
    <property type="molecule type" value="Genomic_DNA"/>
</dbReference>
<keyword evidence="2" id="KW-1185">Reference proteome</keyword>